<dbReference type="Proteomes" id="UP001139054">
    <property type="component" value="Unassembled WGS sequence"/>
</dbReference>
<gene>
    <name evidence="8" type="ORF">L6654_12105</name>
</gene>
<dbReference type="Gene3D" id="1.10.40.30">
    <property type="entry name" value="Fumarase/aspartase (C-terminal domain)"/>
    <property type="match status" value="1"/>
</dbReference>
<evidence type="ECO:0000256" key="6">
    <source>
        <dbReference type="SAM" id="SignalP"/>
    </source>
</evidence>
<evidence type="ECO:0000256" key="5">
    <source>
        <dbReference type="ARBA" id="ARBA00023239"/>
    </source>
</evidence>
<sequence>MKLIACIAGGVSFLIASHALAADTGQLPCKTTQECNENAAKIGANAPRDAQPSTSKSDAAEDQFYWLNKINKASTVMLLEEGIFPKDTGQLIAGGVDYTIRQAREPAGKRPSDVLQIEKIMTDKVGEEASVIHAGRSRQDMYATFRAAKLRNQTLDFAEALLGLRAKMLAKAADNLDALMPGYTNGVQAVPITYGHYLLAYEESFERDQQRVSEAYRRLNLSPMGVGVMSDSIWPLNRARLAQLLGFDGIVENSMDANQVIPFDNQLEATAIANSAAIRIGAMMQDLHTQYAEVRPWLLLQEGSTYTSSSMPQKRNPGLIMQARIAASDVVGLSAAVSIRAHNVVSGMVDYKSESEDIGLFPRAVNMVTATNRVFDAIVVNKARAREELESDWTSTMNLAELLLQAHQIPFRVGHGFASQMVSYARPLDLTPKTIPFSQVTDLFDKTLAKFNMPARPFPMSEAEFREVMSPEWIVAHTKGVGGPQPEETARMLKVAQQRLDADKLWLAAQRDKLAKADAALDQAFAALLPNDAAH</sequence>
<reference evidence="8" key="1">
    <citation type="submission" date="2022-01" db="EMBL/GenBank/DDBJ databases">
        <title>Genome sequnece data of strain Bradyrhizobium sp. nov.</title>
        <authorList>
            <person name="Zhang J."/>
        </authorList>
    </citation>
    <scope>NUCLEOTIDE SEQUENCE</scope>
    <source>
        <strain evidence="8">WYCCWR 13023</strain>
    </source>
</reference>
<keyword evidence="4" id="KW-0055">Arginine biosynthesis</keyword>
<dbReference type="InterPro" id="IPR024083">
    <property type="entry name" value="Fumarase/histidase_N"/>
</dbReference>
<dbReference type="EC" id="4.3.2.1" evidence="3"/>
<dbReference type="GO" id="GO:0004056">
    <property type="term" value="F:argininosuccinate lyase activity"/>
    <property type="evidence" value="ECO:0007669"/>
    <property type="project" value="UniProtKB-EC"/>
</dbReference>
<feature type="domain" description="Fumarate lyase N-terminal" evidence="7">
    <location>
        <begin position="122"/>
        <end position="332"/>
    </location>
</feature>
<dbReference type="PRINTS" id="PR00149">
    <property type="entry name" value="FUMRATELYASE"/>
</dbReference>
<dbReference type="InterPro" id="IPR009049">
    <property type="entry name" value="Argininosuccinate_lyase"/>
</dbReference>
<name>A0A9X1R8J6_9BRAD</name>
<dbReference type="InterPro" id="IPR000362">
    <property type="entry name" value="Fumarate_lyase_fam"/>
</dbReference>
<dbReference type="PRINTS" id="PR00145">
    <property type="entry name" value="ARGSUCLYASE"/>
</dbReference>
<dbReference type="PANTHER" id="PTHR43814:SF1">
    <property type="entry name" value="ARGININOSUCCINATE LYASE"/>
    <property type="match status" value="1"/>
</dbReference>
<evidence type="ECO:0000313" key="8">
    <source>
        <dbReference type="EMBL" id="MCG2627371.1"/>
    </source>
</evidence>
<evidence type="ECO:0000256" key="4">
    <source>
        <dbReference type="ARBA" id="ARBA00022571"/>
    </source>
</evidence>
<dbReference type="GO" id="GO:0005829">
    <property type="term" value="C:cytosol"/>
    <property type="evidence" value="ECO:0007669"/>
    <property type="project" value="TreeGrafter"/>
</dbReference>
<dbReference type="Gene3D" id="1.20.200.10">
    <property type="entry name" value="Fumarase/aspartase (Central domain)"/>
    <property type="match status" value="1"/>
</dbReference>
<evidence type="ECO:0000256" key="1">
    <source>
        <dbReference type="ARBA" id="ARBA00000985"/>
    </source>
</evidence>
<dbReference type="Gene3D" id="1.10.275.10">
    <property type="entry name" value="Fumarase/aspartase (N-terminal domain)"/>
    <property type="match status" value="1"/>
</dbReference>
<dbReference type="PANTHER" id="PTHR43814">
    <property type="entry name" value="ARGININOSUCCINATE LYASE"/>
    <property type="match status" value="1"/>
</dbReference>
<keyword evidence="5 8" id="KW-0456">Lyase</keyword>
<comment type="pathway">
    <text evidence="2">Amino-acid biosynthesis; L-arginine biosynthesis; L-arginine from L-ornithine and carbamoyl phosphate: step 3/3.</text>
</comment>
<keyword evidence="6" id="KW-0732">Signal</keyword>
<dbReference type="EMBL" id="JAKLTY010000006">
    <property type="protein sequence ID" value="MCG2627371.1"/>
    <property type="molecule type" value="Genomic_DNA"/>
</dbReference>
<evidence type="ECO:0000256" key="2">
    <source>
        <dbReference type="ARBA" id="ARBA00004941"/>
    </source>
</evidence>
<organism evidence="8 9">
    <name type="scientific">Bradyrhizobium zhengyangense</name>
    <dbReference type="NCBI Taxonomy" id="2911009"/>
    <lineage>
        <taxon>Bacteria</taxon>
        <taxon>Pseudomonadati</taxon>
        <taxon>Pseudomonadota</taxon>
        <taxon>Alphaproteobacteria</taxon>
        <taxon>Hyphomicrobiales</taxon>
        <taxon>Nitrobacteraceae</taxon>
        <taxon>Bradyrhizobium</taxon>
    </lineage>
</organism>
<dbReference type="InterPro" id="IPR008948">
    <property type="entry name" value="L-Aspartase-like"/>
</dbReference>
<evidence type="ECO:0000256" key="3">
    <source>
        <dbReference type="ARBA" id="ARBA00012338"/>
    </source>
</evidence>
<feature type="signal peptide" evidence="6">
    <location>
        <begin position="1"/>
        <end position="21"/>
    </location>
</feature>
<accession>A0A9X1R8J6</accession>
<dbReference type="InterPro" id="IPR022761">
    <property type="entry name" value="Fumarate_lyase_N"/>
</dbReference>
<dbReference type="RefSeq" id="WP_237890212.1">
    <property type="nucleotide sequence ID" value="NZ_JAKLTY010000006.1"/>
</dbReference>
<protein>
    <recommendedName>
        <fullName evidence="3">argininosuccinate lyase</fullName>
        <ecNumber evidence="3">4.3.2.1</ecNumber>
    </recommendedName>
</protein>
<comment type="caution">
    <text evidence="8">The sequence shown here is derived from an EMBL/GenBank/DDBJ whole genome shotgun (WGS) entry which is preliminary data.</text>
</comment>
<dbReference type="SUPFAM" id="SSF48557">
    <property type="entry name" value="L-aspartase-like"/>
    <property type="match status" value="1"/>
</dbReference>
<keyword evidence="4" id="KW-0028">Amino-acid biosynthesis</keyword>
<evidence type="ECO:0000313" key="9">
    <source>
        <dbReference type="Proteomes" id="UP001139054"/>
    </source>
</evidence>
<comment type="catalytic activity">
    <reaction evidence="1">
        <text>2-(N(omega)-L-arginino)succinate = fumarate + L-arginine</text>
        <dbReference type="Rhea" id="RHEA:24020"/>
        <dbReference type="ChEBI" id="CHEBI:29806"/>
        <dbReference type="ChEBI" id="CHEBI:32682"/>
        <dbReference type="ChEBI" id="CHEBI:57472"/>
        <dbReference type="EC" id="4.3.2.1"/>
    </reaction>
</comment>
<evidence type="ECO:0000259" key="7">
    <source>
        <dbReference type="Pfam" id="PF00206"/>
    </source>
</evidence>
<feature type="chain" id="PRO_5040920761" description="argininosuccinate lyase" evidence="6">
    <location>
        <begin position="22"/>
        <end position="535"/>
    </location>
</feature>
<proteinExistence type="predicted"/>
<dbReference type="GO" id="GO:0042450">
    <property type="term" value="P:L-arginine biosynthetic process via ornithine"/>
    <property type="evidence" value="ECO:0007669"/>
    <property type="project" value="InterPro"/>
</dbReference>
<dbReference type="Pfam" id="PF00206">
    <property type="entry name" value="Lyase_1"/>
    <property type="match status" value="1"/>
</dbReference>
<dbReference type="AlphaFoldDB" id="A0A9X1R8J6"/>